<gene>
    <name evidence="1" type="ORF">ABVV53_14525</name>
</gene>
<sequence>MSQIECPRVPVSWGELVDKITILQIKSERIKGSNAGANIARELASLRRAADEAIRNPVLGPLLEQLRAVNEELWEIEDRIREREAEGDFGQRFIQLARAVYKKNDLRAALKRRINDALGSELVEEKSYAGWANLPTAAQPPQSVSL</sequence>
<organism evidence="1 2">
    <name type="scientific">Novosphingobium kalidii</name>
    <dbReference type="NCBI Taxonomy" id="3230299"/>
    <lineage>
        <taxon>Bacteria</taxon>
        <taxon>Pseudomonadati</taxon>
        <taxon>Pseudomonadota</taxon>
        <taxon>Alphaproteobacteria</taxon>
        <taxon>Sphingomonadales</taxon>
        <taxon>Sphingomonadaceae</taxon>
        <taxon>Novosphingobium</taxon>
    </lineage>
</organism>
<dbReference type="Pfam" id="PF19662">
    <property type="entry name" value="DUF6165"/>
    <property type="match status" value="1"/>
</dbReference>
<accession>A0ABV2D463</accession>
<dbReference type="EMBL" id="JBEWLY010000023">
    <property type="protein sequence ID" value="MET1756656.1"/>
    <property type="molecule type" value="Genomic_DNA"/>
</dbReference>
<name>A0ABV2D463_9SPHN</name>
<evidence type="ECO:0000313" key="1">
    <source>
        <dbReference type="EMBL" id="MET1756656.1"/>
    </source>
</evidence>
<comment type="caution">
    <text evidence="1">The sequence shown here is derived from an EMBL/GenBank/DDBJ whole genome shotgun (WGS) entry which is preliminary data.</text>
</comment>
<keyword evidence="2" id="KW-1185">Reference proteome</keyword>
<reference evidence="1 2" key="1">
    <citation type="submission" date="2024-07" db="EMBL/GenBank/DDBJ databases">
        <title>Novosphingobium kalidii RD2P27.</title>
        <authorList>
            <person name="Sun J.-Q."/>
        </authorList>
    </citation>
    <scope>NUCLEOTIDE SEQUENCE [LARGE SCALE GENOMIC DNA]</scope>
    <source>
        <strain evidence="1 2">RD2P27</strain>
    </source>
</reference>
<protein>
    <submittedName>
        <fullName evidence="1">DUF6165 family protein</fullName>
    </submittedName>
</protein>
<evidence type="ECO:0000313" key="2">
    <source>
        <dbReference type="Proteomes" id="UP001548713"/>
    </source>
</evidence>
<dbReference type="InterPro" id="IPR046163">
    <property type="entry name" value="DUF6165"/>
</dbReference>
<proteinExistence type="predicted"/>
<dbReference type="Proteomes" id="UP001548713">
    <property type="component" value="Unassembled WGS sequence"/>
</dbReference>
<dbReference type="RefSeq" id="WP_353985141.1">
    <property type="nucleotide sequence ID" value="NZ_JBEWLY010000023.1"/>
</dbReference>